<dbReference type="EMBL" id="VCIZ01000007">
    <property type="protein sequence ID" value="TSP12014.1"/>
    <property type="molecule type" value="Genomic_DNA"/>
</dbReference>
<dbReference type="Pfam" id="PF06213">
    <property type="entry name" value="CobT"/>
    <property type="match status" value="1"/>
</dbReference>
<dbReference type="Pfam" id="PF11775">
    <property type="entry name" value="CobT_C"/>
    <property type="match status" value="1"/>
</dbReference>
<protein>
    <submittedName>
        <fullName evidence="2">Cobalt chelatase</fullName>
    </submittedName>
</protein>
<dbReference type="PANTHER" id="PTHR41248">
    <property type="entry name" value="NORD PROTEIN"/>
    <property type="match status" value="1"/>
</dbReference>
<name>A0ABY3EM51_9BURK</name>
<feature type="domain" description="Cobalamin biosynthesis protein CobT VWA" evidence="1">
    <location>
        <begin position="354"/>
        <end position="558"/>
    </location>
</feature>
<evidence type="ECO:0000313" key="2">
    <source>
        <dbReference type="EMBL" id="TSP12014.1"/>
    </source>
</evidence>
<proteinExistence type="predicted"/>
<dbReference type="Gene3D" id="3.40.50.410">
    <property type="entry name" value="von Willebrand factor, type A domain"/>
    <property type="match status" value="1"/>
</dbReference>
<dbReference type="PANTHER" id="PTHR41248:SF1">
    <property type="entry name" value="NORD PROTEIN"/>
    <property type="match status" value="1"/>
</dbReference>
<evidence type="ECO:0000259" key="1">
    <source>
        <dbReference type="Pfam" id="PF11775"/>
    </source>
</evidence>
<comment type="caution">
    <text evidence="2">The sequence shown here is derived from an EMBL/GenBank/DDBJ whole genome shotgun (WGS) entry which is preliminary data.</text>
</comment>
<dbReference type="Proteomes" id="UP000318943">
    <property type="component" value="Unassembled WGS sequence"/>
</dbReference>
<dbReference type="SUPFAM" id="SSF53300">
    <property type="entry name" value="vWA-like"/>
    <property type="match status" value="1"/>
</dbReference>
<accession>A0ABY3EM51</accession>
<reference evidence="2 3" key="1">
    <citation type="submission" date="2019-05" db="EMBL/GenBank/DDBJ databases">
        <title>Whole genome sequence analysis of Cupriavidus campinensis S14E4C strain.</title>
        <authorList>
            <person name="Abbaszade G."/>
            <person name="Szabo A."/>
            <person name="Toumi M."/>
            <person name="Toth E."/>
        </authorList>
    </citation>
    <scope>NUCLEOTIDE SEQUENCE [LARGE SCALE GENOMIC DNA]</scope>
    <source>
        <strain evidence="2 3">S14E4C</strain>
    </source>
</reference>
<keyword evidence="3" id="KW-1185">Reference proteome</keyword>
<gene>
    <name evidence="2" type="ORF">FGG12_13405</name>
</gene>
<organism evidence="2 3">
    <name type="scientific">Cupriavidus campinensis</name>
    <dbReference type="NCBI Taxonomy" id="151783"/>
    <lineage>
        <taxon>Bacteria</taxon>
        <taxon>Pseudomonadati</taxon>
        <taxon>Pseudomonadota</taxon>
        <taxon>Betaproteobacteria</taxon>
        <taxon>Burkholderiales</taxon>
        <taxon>Burkholderiaceae</taxon>
        <taxon>Cupriavidus</taxon>
    </lineage>
</organism>
<dbReference type="InterPro" id="IPR006538">
    <property type="entry name" value="CobT"/>
</dbReference>
<dbReference type="InterPro" id="IPR025861">
    <property type="entry name" value="CobT_VWA_dom"/>
</dbReference>
<dbReference type="RefSeq" id="WP_144198167.1">
    <property type="nucleotide sequence ID" value="NZ_CP043441.1"/>
</dbReference>
<dbReference type="InterPro" id="IPR051928">
    <property type="entry name" value="NorD/CobT"/>
</dbReference>
<sequence>MMSERQSTRIEQQRTLLCAAAVRALTGDGRLHYRSGRLFRGHAALPAHALTVQDASSAKRAVLRGDADALALREKSSDRILHRRVRPVDPTARMLFEVLEQIRCESLVPMSLRGVRQNLQLRFECWSNEVVRSNLADSQFGILVYTAVQIAWSRLLGYPLTCESEDLIEATRAGISHRIGGSLAAMRRHRASQAQFAIHAKQYAEAVAGMMEEEFRGSANRDGSDQTTSYAAARAILAVESDSDVENLNPIETVDTGLSKVFDASADGYRIYTRAYDREVNAGSLVRRPLLAELRARLDHQIASQHINVGKLSRLMLHLFSTPRRDGWSDGEESGRIDGRRLPQIVCSPGERRVFRRDLDVPRPDCAMTFLVDCSGSMKQHGANVAVMVDVFSRTLDQLGVTNEVLGFTTGDWNGGKARRDWMAAGRQSHPGRLNETCHLVFKDAASGWRRSRSDIAALMKADLFREGVDGEAVEWACGRLLARPETRRFLMVISDGSPMDCATGQANDAYYLDNHLRAVVSAHEQKRDVRIMALGVGLDLGPYYRHNLPVDLTEVPGMKLLQEIVQWMGRALG</sequence>
<evidence type="ECO:0000313" key="3">
    <source>
        <dbReference type="Proteomes" id="UP000318943"/>
    </source>
</evidence>
<dbReference type="PIRSF" id="PIRSF031715">
    <property type="entry name" value="Cob_chel_CobT"/>
    <property type="match status" value="1"/>
</dbReference>
<dbReference type="InterPro" id="IPR036465">
    <property type="entry name" value="vWFA_dom_sf"/>
</dbReference>